<dbReference type="Pfam" id="PF00130">
    <property type="entry name" value="C1_1"/>
    <property type="match status" value="1"/>
</dbReference>
<reference evidence="19 20" key="1">
    <citation type="journal article" date="2017" name="Environ. Microbiol.">
        <title>Decay of the glycolytic pathway and adaptation to intranuclear parasitism within Enterocytozoonidae microsporidia.</title>
        <authorList>
            <person name="Wiredu Boakye D."/>
            <person name="Jaroenlak P."/>
            <person name="Prachumwat A."/>
            <person name="Williams T.A."/>
            <person name="Bateman K.S."/>
            <person name="Itsathitphaisarn O."/>
            <person name="Sritunyalucksana K."/>
            <person name="Paszkiewicz K.H."/>
            <person name="Moore K.A."/>
            <person name="Stentiford G.D."/>
            <person name="Williams B.A."/>
        </authorList>
    </citation>
    <scope>NUCLEOTIDE SEQUENCE [LARGE SCALE GENOMIC DNA]</scope>
    <source>
        <strain evidence="19 20">GB1</strain>
    </source>
</reference>
<evidence type="ECO:0000256" key="10">
    <source>
        <dbReference type="ARBA" id="ARBA00022840"/>
    </source>
</evidence>
<dbReference type="EC" id="2.7.11.1" evidence="1"/>
<dbReference type="SMART" id="SM00109">
    <property type="entry name" value="C1"/>
    <property type="match status" value="1"/>
</dbReference>
<dbReference type="Pfam" id="PF00069">
    <property type="entry name" value="Pkinase"/>
    <property type="match status" value="1"/>
</dbReference>
<organism evidence="19 20">
    <name type="scientific">Hepatospora eriocheir</name>
    <dbReference type="NCBI Taxonomy" id="1081669"/>
    <lineage>
        <taxon>Eukaryota</taxon>
        <taxon>Fungi</taxon>
        <taxon>Fungi incertae sedis</taxon>
        <taxon>Microsporidia</taxon>
        <taxon>Hepatosporidae</taxon>
        <taxon>Hepatospora</taxon>
    </lineage>
</organism>
<dbReference type="SUPFAM" id="SSF56112">
    <property type="entry name" value="Protein kinase-like (PK-like)"/>
    <property type="match status" value="1"/>
</dbReference>
<dbReference type="AlphaFoldDB" id="A0A1X0Q9S9"/>
<keyword evidence="9" id="KW-0862">Zinc</keyword>
<comment type="catalytic activity">
    <reaction evidence="14">
        <text>L-seryl-[protein] + ATP = O-phospho-L-seryl-[protein] + ADP + H(+)</text>
        <dbReference type="Rhea" id="RHEA:17989"/>
        <dbReference type="Rhea" id="RHEA-COMP:9863"/>
        <dbReference type="Rhea" id="RHEA-COMP:11604"/>
        <dbReference type="ChEBI" id="CHEBI:15378"/>
        <dbReference type="ChEBI" id="CHEBI:29999"/>
        <dbReference type="ChEBI" id="CHEBI:30616"/>
        <dbReference type="ChEBI" id="CHEBI:83421"/>
        <dbReference type="ChEBI" id="CHEBI:456216"/>
        <dbReference type="EC" id="2.7.11.1"/>
    </reaction>
</comment>
<dbReference type="SMART" id="SM00133">
    <property type="entry name" value="S_TK_X"/>
    <property type="match status" value="1"/>
</dbReference>
<keyword evidence="6" id="KW-0547">Nucleotide-binding</keyword>
<dbReference type="InterPro" id="IPR000719">
    <property type="entry name" value="Prot_kinase_dom"/>
</dbReference>
<dbReference type="GO" id="GO:0005524">
    <property type="term" value="F:ATP binding"/>
    <property type="evidence" value="ECO:0007669"/>
    <property type="project" value="UniProtKB-KW"/>
</dbReference>
<dbReference type="PANTHER" id="PTHR22988">
    <property type="entry name" value="MYOTONIC DYSTROPHY S/T KINASE-RELATED"/>
    <property type="match status" value="1"/>
</dbReference>
<dbReference type="GO" id="GO:0008270">
    <property type="term" value="F:zinc ion binding"/>
    <property type="evidence" value="ECO:0007669"/>
    <property type="project" value="UniProtKB-KW"/>
</dbReference>
<evidence type="ECO:0000256" key="8">
    <source>
        <dbReference type="ARBA" id="ARBA00022777"/>
    </source>
</evidence>
<dbReference type="CDD" id="cd00029">
    <property type="entry name" value="C1"/>
    <property type="match status" value="1"/>
</dbReference>
<dbReference type="Gene3D" id="1.10.510.10">
    <property type="entry name" value="Transferase(Phosphotransferase) domain 1"/>
    <property type="match status" value="1"/>
</dbReference>
<dbReference type="SMART" id="SM00220">
    <property type="entry name" value="S_TKc"/>
    <property type="match status" value="1"/>
</dbReference>
<comment type="caution">
    <text evidence="19">The sequence shown here is derived from an EMBL/GenBank/DDBJ whole genome shotgun (WGS) entry which is preliminary data.</text>
</comment>
<dbReference type="GO" id="GO:0005856">
    <property type="term" value="C:cytoskeleton"/>
    <property type="evidence" value="ECO:0007669"/>
    <property type="project" value="TreeGrafter"/>
</dbReference>
<evidence type="ECO:0000313" key="19">
    <source>
        <dbReference type="EMBL" id="ORD96444.1"/>
    </source>
</evidence>
<dbReference type="EMBL" id="LVKB01000088">
    <property type="protein sequence ID" value="ORD96444.1"/>
    <property type="molecule type" value="Genomic_DNA"/>
</dbReference>
<proteinExistence type="inferred from homology"/>
<dbReference type="Proteomes" id="UP000192356">
    <property type="component" value="Unassembled WGS sequence"/>
</dbReference>
<evidence type="ECO:0000256" key="14">
    <source>
        <dbReference type="ARBA" id="ARBA00048679"/>
    </source>
</evidence>
<evidence type="ECO:0000259" key="16">
    <source>
        <dbReference type="PROSITE" id="PS50011"/>
    </source>
</evidence>
<dbReference type="SUPFAM" id="SSF57889">
    <property type="entry name" value="Cysteine-rich domain"/>
    <property type="match status" value="1"/>
</dbReference>
<dbReference type="PROSITE" id="PS50011">
    <property type="entry name" value="PROTEIN_KINASE_DOM"/>
    <property type="match status" value="1"/>
</dbReference>
<evidence type="ECO:0000256" key="3">
    <source>
        <dbReference type="ARBA" id="ARBA00022553"/>
    </source>
</evidence>
<dbReference type="InterPro" id="IPR046349">
    <property type="entry name" value="C1-like_sf"/>
</dbReference>
<evidence type="ECO:0000256" key="4">
    <source>
        <dbReference type="ARBA" id="ARBA00022679"/>
    </source>
</evidence>
<sequence length="817" mass="94781">MQVENNLEKKEMDIEKKGYNLNSLSLEDIDPNLLIDITETMVKDFNLNSLPQIYQNKTKPSEFKRIANLAKGGFGEVYIVEKNGEYFAMKMMAKEQIQRNLYKTFFMNERNLLLKGDNVWSVRALQCIQDDIYIYFIMDFIPGGDLMNLFIGKNSTSEEEVRFYAAEAAYAIHKIHEYGYIHRDIKPDNIFIKEDGHLILGDFGSSALMVDGKIKSRHPIGTPDYVCKDVLDIDSNDGYDETVDFWGLGVVLYELIMGDVPFSSLSLKETYNKITTLDYKKIQDIPDDLSDLINHLITDRANRLDWKGIKTHPFFKSIDWDNLLAMKPPFIPKIKSANDNSNFNSSSDFKSEIFKTKCGYKDYIGFTYDPDAVKRLNPVKSGDNLNEMLSLKMLEIEDLNFTISELQNEKSSKVDEVKQISKNLLNISTELITKRDELHSLNGIMLNKTKEIKQLDADISRKTSLLKSENKSDLVLIDSIRKLNNTINTLDYANTINDIKTKAYSLYKENERLKNQIDILNINVSQTNEDELKNQIRIYKADLKTYEQRIEDEIDMRRKLEIDIKLLKESLNKENNKINRTWHVIDGKNGKAIKIVLENSIFTIEEKEYLNGRVFIRELKNNEYHYFSERKRNLALVIHLLEETIINSDSSTFSRRSIKSIEEEYKKEKEVFFGLEQLAVIVPNESAGEIFTQIKNSKKKINYLKSEISRVMKQSMNENQLINEISEESDNLHEYNNHRFIQKIVGKGTLCECCNDIITGVFCNAYYCKECHYTVHDYCYLLVDYSCETKKAIDKGKTIVIVCKSLEEKESLFKAGK</sequence>
<keyword evidence="2" id="KW-0723">Serine/threonine-protein kinase</keyword>
<dbReference type="PROSITE" id="PS00108">
    <property type="entry name" value="PROTEIN_KINASE_ST"/>
    <property type="match status" value="1"/>
</dbReference>
<keyword evidence="4" id="KW-0808">Transferase</keyword>
<evidence type="ECO:0000259" key="18">
    <source>
        <dbReference type="PROSITE" id="PS51285"/>
    </source>
</evidence>
<protein>
    <recommendedName>
        <fullName evidence="1">non-specific serine/threonine protein kinase</fullName>
        <ecNumber evidence="1">2.7.11.1</ecNumber>
    </recommendedName>
</protein>
<keyword evidence="10" id="KW-0067">ATP-binding</keyword>
<keyword evidence="8" id="KW-0418">Kinase</keyword>
<keyword evidence="5" id="KW-0479">Metal-binding</keyword>
<dbReference type="PANTHER" id="PTHR22988:SF71">
    <property type="entry name" value="CITRON RHO-INTERACTING KINASE"/>
    <property type="match status" value="1"/>
</dbReference>
<evidence type="ECO:0000256" key="15">
    <source>
        <dbReference type="SAM" id="Coils"/>
    </source>
</evidence>
<keyword evidence="11 15" id="KW-0175">Coiled coil</keyword>
<dbReference type="InterPro" id="IPR002219">
    <property type="entry name" value="PKC_DAG/PE"/>
</dbReference>
<evidence type="ECO:0000256" key="12">
    <source>
        <dbReference type="ARBA" id="ARBA00038271"/>
    </source>
</evidence>
<feature type="coiled-coil region" evidence="15">
    <location>
        <begin position="510"/>
        <end position="577"/>
    </location>
</feature>
<dbReference type="InterPro" id="IPR000961">
    <property type="entry name" value="AGC-kinase_C"/>
</dbReference>
<gene>
    <name evidence="19" type="primary">CTRO</name>
    <name evidence="19" type="ORF">HERIO_1613</name>
</gene>
<evidence type="ECO:0000256" key="1">
    <source>
        <dbReference type="ARBA" id="ARBA00012513"/>
    </source>
</evidence>
<dbReference type="GO" id="GO:0031032">
    <property type="term" value="P:actomyosin structure organization"/>
    <property type="evidence" value="ECO:0007669"/>
    <property type="project" value="TreeGrafter"/>
</dbReference>
<keyword evidence="20" id="KW-1185">Reference proteome</keyword>
<evidence type="ECO:0000313" key="20">
    <source>
        <dbReference type="Proteomes" id="UP000192356"/>
    </source>
</evidence>
<evidence type="ECO:0000256" key="7">
    <source>
        <dbReference type="ARBA" id="ARBA00022771"/>
    </source>
</evidence>
<evidence type="ECO:0000256" key="5">
    <source>
        <dbReference type="ARBA" id="ARBA00022723"/>
    </source>
</evidence>
<evidence type="ECO:0000256" key="9">
    <source>
        <dbReference type="ARBA" id="ARBA00022833"/>
    </source>
</evidence>
<dbReference type="OrthoDB" id="3638488at2759"/>
<dbReference type="PROSITE" id="PS00479">
    <property type="entry name" value="ZF_DAG_PE_1"/>
    <property type="match status" value="1"/>
</dbReference>
<comment type="similarity">
    <text evidence="12">Belongs to the protein kinase superfamily. STE Ser/Thr protein kinase family. COT1 subfamily.</text>
</comment>
<feature type="domain" description="Protein kinase" evidence="16">
    <location>
        <begin position="63"/>
        <end position="315"/>
    </location>
</feature>
<dbReference type="InterPro" id="IPR011009">
    <property type="entry name" value="Kinase-like_dom_sf"/>
</dbReference>
<evidence type="ECO:0000259" key="17">
    <source>
        <dbReference type="PROSITE" id="PS50081"/>
    </source>
</evidence>
<dbReference type="Gene3D" id="3.30.60.20">
    <property type="match status" value="1"/>
</dbReference>
<feature type="domain" description="Phorbol-ester/DAG-type" evidence="17">
    <location>
        <begin position="737"/>
        <end position="787"/>
    </location>
</feature>
<dbReference type="GO" id="GO:0005737">
    <property type="term" value="C:cytoplasm"/>
    <property type="evidence" value="ECO:0007669"/>
    <property type="project" value="TreeGrafter"/>
</dbReference>
<dbReference type="Gene3D" id="3.30.200.20">
    <property type="entry name" value="Phosphorylase Kinase, domain 1"/>
    <property type="match status" value="1"/>
</dbReference>
<name>A0A1X0Q9S9_9MICR</name>
<dbReference type="PROSITE" id="PS51285">
    <property type="entry name" value="AGC_KINASE_CTER"/>
    <property type="match status" value="1"/>
</dbReference>
<evidence type="ECO:0000256" key="13">
    <source>
        <dbReference type="ARBA" id="ARBA00047899"/>
    </source>
</evidence>
<feature type="domain" description="AGC-kinase C-terminal" evidence="18">
    <location>
        <begin position="316"/>
        <end position="378"/>
    </location>
</feature>
<dbReference type="VEuPathDB" id="MicrosporidiaDB:A0H76_190"/>
<dbReference type="VEuPathDB" id="MicrosporidiaDB:HERIO_1613"/>
<evidence type="ECO:0000256" key="6">
    <source>
        <dbReference type="ARBA" id="ARBA00022741"/>
    </source>
</evidence>
<dbReference type="InterPro" id="IPR008271">
    <property type="entry name" value="Ser/Thr_kinase_AS"/>
</dbReference>
<dbReference type="GO" id="GO:0004674">
    <property type="term" value="F:protein serine/threonine kinase activity"/>
    <property type="evidence" value="ECO:0007669"/>
    <property type="project" value="UniProtKB-KW"/>
</dbReference>
<evidence type="ECO:0000256" key="2">
    <source>
        <dbReference type="ARBA" id="ARBA00022527"/>
    </source>
</evidence>
<evidence type="ECO:0000256" key="11">
    <source>
        <dbReference type="ARBA" id="ARBA00023054"/>
    </source>
</evidence>
<keyword evidence="7" id="KW-0863">Zinc-finger</keyword>
<accession>A0A1X0Q9S9</accession>
<dbReference type="PROSITE" id="PS50081">
    <property type="entry name" value="ZF_DAG_PE_2"/>
    <property type="match status" value="1"/>
</dbReference>
<dbReference type="FunFam" id="1.10.510.10:FF:000024">
    <property type="entry name" value="Probable serine/threonine-protein kinase cot-1"/>
    <property type="match status" value="1"/>
</dbReference>
<comment type="catalytic activity">
    <reaction evidence="13">
        <text>L-threonyl-[protein] + ATP = O-phospho-L-threonyl-[protein] + ADP + H(+)</text>
        <dbReference type="Rhea" id="RHEA:46608"/>
        <dbReference type="Rhea" id="RHEA-COMP:11060"/>
        <dbReference type="Rhea" id="RHEA-COMP:11605"/>
        <dbReference type="ChEBI" id="CHEBI:15378"/>
        <dbReference type="ChEBI" id="CHEBI:30013"/>
        <dbReference type="ChEBI" id="CHEBI:30616"/>
        <dbReference type="ChEBI" id="CHEBI:61977"/>
        <dbReference type="ChEBI" id="CHEBI:456216"/>
        <dbReference type="EC" id="2.7.11.1"/>
    </reaction>
</comment>
<dbReference type="InterPro" id="IPR050839">
    <property type="entry name" value="Rho-assoc_Ser/Thr_Kinase"/>
</dbReference>
<keyword evidence="3" id="KW-0597">Phosphoprotein</keyword>